<evidence type="ECO:0000313" key="2">
    <source>
        <dbReference type="Proteomes" id="UP000789860"/>
    </source>
</evidence>
<reference evidence="1" key="1">
    <citation type="submission" date="2021-06" db="EMBL/GenBank/DDBJ databases">
        <authorList>
            <person name="Kallberg Y."/>
            <person name="Tangrot J."/>
            <person name="Rosling A."/>
        </authorList>
    </citation>
    <scope>NUCLEOTIDE SEQUENCE</scope>
    <source>
        <strain evidence="1">AU212A</strain>
    </source>
</reference>
<protein>
    <submittedName>
        <fullName evidence="1">10237_t:CDS:1</fullName>
    </submittedName>
</protein>
<accession>A0ACA9K294</accession>
<evidence type="ECO:0000313" key="1">
    <source>
        <dbReference type="EMBL" id="CAG8445527.1"/>
    </source>
</evidence>
<dbReference type="EMBL" id="CAJVPM010000490">
    <property type="protein sequence ID" value="CAG8445527.1"/>
    <property type="molecule type" value="Genomic_DNA"/>
</dbReference>
<name>A0ACA9K294_9GLOM</name>
<gene>
    <name evidence="1" type="ORF">SCALOS_LOCUS901</name>
</gene>
<proteinExistence type="predicted"/>
<organism evidence="1 2">
    <name type="scientific">Scutellospora calospora</name>
    <dbReference type="NCBI Taxonomy" id="85575"/>
    <lineage>
        <taxon>Eukaryota</taxon>
        <taxon>Fungi</taxon>
        <taxon>Fungi incertae sedis</taxon>
        <taxon>Mucoromycota</taxon>
        <taxon>Glomeromycotina</taxon>
        <taxon>Glomeromycetes</taxon>
        <taxon>Diversisporales</taxon>
        <taxon>Gigasporaceae</taxon>
        <taxon>Scutellospora</taxon>
    </lineage>
</organism>
<sequence length="131" mass="14777">MTTFILATNSSEYEKVKSNFSSRMNSQMHSIHSIIRVEMPQHIVNNHEKYKKNNPNLQFRQFFHGTKHACSIKNLNTLCNNSTCFVCSIIQASYSHTFTRIGNDSSRAMFLVDVVGASPSSGSEFHVANAE</sequence>
<comment type="caution">
    <text evidence="1">The sequence shown here is derived from an EMBL/GenBank/DDBJ whole genome shotgun (WGS) entry which is preliminary data.</text>
</comment>
<keyword evidence="2" id="KW-1185">Reference proteome</keyword>
<feature type="non-terminal residue" evidence="1">
    <location>
        <position position="131"/>
    </location>
</feature>
<dbReference type="Proteomes" id="UP000789860">
    <property type="component" value="Unassembled WGS sequence"/>
</dbReference>